<evidence type="ECO:0000256" key="1">
    <source>
        <dbReference type="ARBA" id="ARBA00009091"/>
    </source>
</evidence>
<evidence type="ECO:0000313" key="6">
    <source>
        <dbReference type="Proteomes" id="UP000317155"/>
    </source>
</evidence>
<feature type="signal peptide" evidence="4">
    <location>
        <begin position="1"/>
        <end position="21"/>
    </location>
</feature>
<dbReference type="EMBL" id="VJVV01000003">
    <property type="protein sequence ID" value="TRO82755.1"/>
    <property type="molecule type" value="Genomic_DNA"/>
</dbReference>
<sequence>MKKMVGLILVGLLAMATSSFAAGDKIGFVDLQKALNFSQAGKAAKETISKKVKDYEGTIEGKKSELQKLKDELEKQAVLLSEQARAEKERDYQQKLKDFQRFTKDIQEELQRSDADYTRQILEKVLKLIAEMGKAQGYTVILEKSESSLLYADDQIDLTDAVIKAYDEQYKKGGN</sequence>
<proteinExistence type="inferred from homology"/>
<dbReference type="Proteomes" id="UP000317155">
    <property type="component" value="Unassembled WGS sequence"/>
</dbReference>
<accession>A0A550JHQ5</accession>
<dbReference type="InterPro" id="IPR024930">
    <property type="entry name" value="Skp_dom_sf"/>
</dbReference>
<comment type="caution">
    <text evidence="5">The sequence shown here is derived from an EMBL/GenBank/DDBJ whole genome shotgun (WGS) entry which is preliminary data.</text>
</comment>
<keyword evidence="2 4" id="KW-0732">Signal</keyword>
<dbReference type="SUPFAM" id="SSF111384">
    <property type="entry name" value="OmpH-like"/>
    <property type="match status" value="1"/>
</dbReference>
<evidence type="ECO:0000256" key="3">
    <source>
        <dbReference type="SAM" id="Coils"/>
    </source>
</evidence>
<dbReference type="PANTHER" id="PTHR35089">
    <property type="entry name" value="CHAPERONE PROTEIN SKP"/>
    <property type="match status" value="1"/>
</dbReference>
<dbReference type="Gene3D" id="3.30.910.20">
    <property type="entry name" value="Skp domain"/>
    <property type="match status" value="1"/>
</dbReference>
<comment type="similarity">
    <text evidence="1">Belongs to the Skp family.</text>
</comment>
<gene>
    <name evidence="5" type="ORF">FL622_06150</name>
</gene>
<dbReference type="OrthoDB" id="5432254at2"/>
<dbReference type="GO" id="GO:0050821">
    <property type="term" value="P:protein stabilization"/>
    <property type="evidence" value="ECO:0007669"/>
    <property type="project" value="TreeGrafter"/>
</dbReference>
<dbReference type="InterPro" id="IPR005632">
    <property type="entry name" value="Chaperone_Skp"/>
</dbReference>
<dbReference type="GO" id="GO:0051082">
    <property type="term" value="F:unfolded protein binding"/>
    <property type="evidence" value="ECO:0007669"/>
    <property type="project" value="InterPro"/>
</dbReference>
<dbReference type="SMART" id="SM00935">
    <property type="entry name" value="OmpH"/>
    <property type="match status" value="1"/>
</dbReference>
<dbReference type="PANTHER" id="PTHR35089:SF1">
    <property type="entry name" value="CHAPERONE PROTEIN SKP"/>
    <property type="match status" value="1"/>
</dbReference>
<protein>
    <submittedName>
        <fullName evidence="5">OmpH family outer membrane protein</fullName>
    </submittedName>
</protein>
<dbReference type="AlphaFoldDB" id="A0A550JHQ5"/>
<dbReference type="RefSeq" id="WP_092057030.1">
    <property type="nucleotide sequence ID" value="NZ_FOJJ01000023.1"/>
</dbReference>
<dbReference type="Pfam" id="PF03938">
    <property type="entry name" value="OmpH"/>
    <property type="match status" value="1"/>
</dbReference>
<keyword evidence="3" id="KW-0175">Coiled coil</keyword>
<evidence type="ECO:0000313" key="5">
    <source>
        <dbReference type="EMBL" id="TRO82755.1"/>
    </source>
</evidence>
<keyword evidence="6" id="KW-1185">Reference proteome</keyword>
<evidence type="ECO:0000256" key="4">
    <source>
        <dbReference type="SAM" id="SignalP"/>
    </source>
</evidence>
<evidence type="ECO:0000256" key="2">
    <source>
        <dbReference type="ARBA" id="ARBA00022729"/>
    </source>
</evidence>
<feature type="chain" id="PRO_5022058946" evidence="4">
    <location>
        <begin position="22"/>
        <end position="175"/>
    </location>
</feature>
<organism evidence="5 6">
    <name type="scientific">Trichloromonas acetexigens</name>
    <dbReference type="NCBI Taxonomy" id="38815"/>
    <lineage>
        <taxon>Bacteria</taxon>
        <taxon>Pseudomonadati</taxon>
        <taxon>Thermodesulfobacteriota</taxon>
        <taxon>Desulfuromonadia</taxon>
        <taxon>Desulfuromonadales</taxon>
        <taxon>Trichloromonadaceae</taxon>
        <taxon>Trichloromonas</taxon>
    </lineage>
</organism>
<name>A0A550JHQ5_9BACT</name>
<dbReference type="GO" id="GO:0005829">
    <property type="term" value="C:cytosol"/>
    <property type="evidence" value="ECO:0007669"/>
    <property type="project" value="TreeGrafter"/>
</dbReference>
<reference evidence="5 6" key="1">
    <citation type="submission" date="2019-07" db="EMBL/GenBank/DDBJ databases">
        <title>Insights of Desulfuromonas acetexigens electromicrobiology.</title>
        <authorList>
            <person name="Katuri K."/>
            <person name="Sapireddy V."/>
            <person name="Shaw D.R."/>
            <person name="Saikaly P."/>
        </authorList>
    </citation>
    <scope>NUCLEOTIDE SEQUENCE [LARGE SCALE GENOMIC DNA]</scope>
    <source>
        <strain evidence="5 6">2873</strain>
    </source>
</reference>
<feature type="coiled-coil region" evidence="3">
    <location>
        <begin position="52"/>
        <end position="90"/>
    </location>
</feature>